<gene>
    <name evidence="2" type="ORF">CSH63_05370</name>
</gene>
<evidence type="ECO:0000256" key="1">
    <source>
        <dbReference type="SAM" id="MobiDB-lite"/>
    </source>
</evidence>
<reference evidence="2 3" key="1">
    <citation type="submission" date="2017-10" db="EMBL/GenBank/DDBJ databases">
        <title>Integration of genomic and chemical information greatly accelerates assignment of the full stereostructure of myelolactone, a potent inhibitor of myeloma from a marine-derived Micromonospora.</title>
        <authorList>
            <person name="Kim M.C."/>
            <person name="Machado H."/>
            <person name="Jensen P.R."/>
            <person name="Fenical W."/>
        </authorList>
    </citation>
    <scope>NUCLEOTIDE SEQUENCE [LARGE SCALE GENOMIC DNA]</scope>
    <source>
        <strain evidence="2 3">CNY-010</strain>
    </source>
</reference>
<name>A0A386WJL3_9ACTN</name>
<dbReference type="KEGG" id="mtua:CSH63_05370"/>
<sequence length="83" mass="8625">MSRRIHAILSMMVMLDAPCGLSRVGYATSLSGRSTSSPLMTVGAGGGQGEQVWCVHRPPPILHGLDEPERHGQAGGSAADALE</sequence>
<organism evidence="2 3">
    <name type="scientific">Micromonospora tulbaghiae</name>
    <dbReference type="NCBI Taxonomy" id="479978"/>
    <lineage>
        <taxon>Bacteria</taxon>
        <taxon>Bacillati</taxon>
        <taxon>Actinomycetota</taxon>
        <taxon>Actinomycetes</taxon>
        <taxon>Micromonosporales</taxon>
        <taxon>Micromonosporaceae</taxon>
        <taxon>Micromonospora</taxon>
    </lineage>
</organism>
<feature type="region of interest" description="Disordered" evidence="1">
    <location>
        <begin position="58"/>
        <end position="83"/>
    </location>
</feature>
<evidence type="ECO:0000313" key="2">
    <source>
        <dbReference type="EMBL" id="AYF26884.1"/>
    </source>
</evidence>
<accession>A0A386WJL3</accession>
<dbReference type="EMBL" id="CP024087">
    <property type="protein sequence ID" value="AYF26884.1"/>
    <property type="molecule type" value="Genomic_DNA"/>
</dbReference>
<dbReference type="AlphaFoldDB" id="A0A386WJL3"/>
<evidence type="ECO:0000313" key="3">
    <source>
        <dbReference type="Proteomes" id="UP000267804"/>
    </source>
</evidence>
<proteinExistence type="predicted"/>
<protein>
    <submittedName>
        <fullName evidence="2">Uncharacterized protein</fullName>
    </submittedName>
</protein>
<dbReference type="Proteomes" id="UP000267804">
    <property type="component" value="Chromosome"/>
</dbReference>